<dbReference type="PRINTS" id="PR00455">
    <property type="entry name" value="HTHTETR"/>
</dbReference>
<proteinExistence type="predicted"/>
<dbReference type="SUPFAM" id="SSF46689">
    <property type="entry name" value="Homeodomain-like"/>
    <property type="match status" value="1"/>
</dbReference>
<dbReference type="PANTHER" id="PTHR30055:SF234">
    <property type="entry name" value="HTH-TYPE TRANSCRIPTIONAL REGULATOR BETI"/>
    <property type="match status" value="1"/>
</dbReference>
<dbReference type="Proteomes" id="UP000244928">
    <property type="component" value="Chromosome"/>
</dbReference>
<sequence>MPRPVDPEHHRARRLHIIDAGLTILARHGYAGATTAAICREASIGSGTFFHYFPTKDSLVVAIIEEGAGETQEFFDAQDGRSDASEVVFDWVRRSLADLADPRAAGFIGAVSGLVGRDDIAAALAEEDRIVRAGLTRWLAAAQHTGSVRTDVSAARLARWVMLMVDGFAGQVGAPTGFDAAAEQPLLFEAVGSLLAGPGGRSAGIPAPSEAK</sequence>
<evidence type="ECO:0000259" key="5">
    <source>
        <dbReference type="PROSITE" id="PS50977"/>
    </source>
</evidence>
<evidence type="ECO:0000256" key="1">
    <source>
        <dbReference type="ARBA" id="ARBA00023015"/>
    </source>
</evidence>
<dbReference type="EMBL" id="CP015449">
    <property type="protein sequence ID" value="AWH93381.1"/>
    <property type="molecule type" value="Genomic_DNA"/>
</dbReference>
<feature type="DNA-binding region" description="H-T-H motif" evidence="4">
    <location>
        <begin position="34"/>
        <end position="53"/>
    </location>
</feature>
<name>A0A2S1RAY7_9ACTN</name>
<accession>A0A2S1RAY7</accession>
<keyword evidence="1" id="KW-0805">Transcription regulation</keyword>
<dbReference type="PROSITE" id="PS01081">
    <property type="entry name" value="HTH_TETR_1"/>
    <property type="match status" value="1"/>
</dbReference>
<dbReference type="InterPro" id="IPR001647">
    <property type="entry name" value="HTH_TetR"/>
</dbReference>
<keyword evidence="3" id="KW-0804">Transcription</keyword>
<dbReference type="InterPro" id="IPR023772">
    <property type="entry name" value="DNA-bd_HTH_TetR-type_CS"/>
</dbReference>
<evidence type="ECO:0000256" key="4">
    <source>
        <dbReference type="PROSITE-ProRule" id="PRU00335"/>
    </source>
</evidence>
<dbReference type="SUPFAM" id="SSF48498">
    <property type="entry name" value="Tetracyclin repressor-like, C-terminal domain"/>
    <property type="match status" value="1"/>
</dbReference>
<evidence type="ECO:0000313" key="6">
    <source>
        <dbReference type="EMBL" id="AWH93381.1"/>
    </source>
</evidence>
<dbReference type="GO" id="GO:0000976">
    <property type="term" value="F:transcription cis-regulatory region binding"/>
    <property type="evidence" value="ECO:0007669"/>
    <property type="project" value="TreeGrafter"/>
</dbReference>
<feature type="domain" description="HTH tetR-type" evidence="5">
    <location>
        <begin position="11"/>
        <end position="71"/>
    </location>
</feature>
<dbReference type="Gene3D" id="1.10.357.10">
    <property type="entry name" value="Tetracycline Repressor, domain 2"/>
    <property type="match status" value="1"/>
</dbReference>
<dbReference type="PANTHER" id="PTHR30055">
    <property type="entry name" value="HTH-TYPE TRANSCRIPTIONAL REGULATOR RUTR"/>
    <property type="match status" value="1"/>
</dbReference>
<dbReference type="InterPro" id="IPR009057">
    <property type="entry name" value="Homeodomain-like_sf"/>
</dbReference>
<dbReference type="PROSITE" id="PS50977">
    <property type="entry name" value="HTH_TETR_2"/>
    <property type="match status" value="1"/>
</dbReference>
<evidence type="ECO:0000313" key="7">
    <source>
        <dbReference type="Proteomes" id="UP000244928"/>
    </source>
</evidence>
<dbReference type="KEGG" id="dlu:A6035_15665"/>
<dbReference type="AlphaFoldDB" id="A0A2S1RAY7"/>
<organism evidence="6 7">
    <name type="scientific">Dietzia lutea</name>
    <dbReference type="NCBI Taxonomy" id="546160"/>
    <lineage>
        <taxon>Bacteria</taxon>
        <taxon>Bacillati</taxon>
        <taxon>Actinomycetota</taxon>
        <taxon>Actinomycetes</taxon>
        <taxon>Mycobacteriales</taxon>
        <taxon>Dietziaceae</taxon>
        <taxon>Dietzia</taxon>
    </lineage>
</organism>
<dbReference type="GO" id="GO:0003700">
    <property type="term" value="F:DNA-binding transcription factor activity"/>
    <property type="evidence" value="ECO:0007669"/>
    <property type="project" value="TreeGrafter"/>
</dbReference>
<reference evidence="6 7" key="1">
    <citation type="submission" date="2016-04" db="EMBL/GenBank/DDBJ databases">
        <title>Complete genome sequence of Dietzia lutea YIM 80766T, a strain isolated from desert soil in Egypt.</title>
        <authorList>
            <person name="Zhao J."/>
            <person name="Hu B."/>
            <person name="Geng S."/>
            <person name="Nie Y."/>
            <person name="Tang Y."/>
        </authorList>
    </citation>
    <scope>NUCLEOTIDE SEQUENCE [LARGE SCALE GENOMIC DNA]</scope>
    <source>
        <strain evidence="6 7">YIM 80766</strain>
    </source>
</reference>
<evidence type="ECO:0000256" key="3">
    <source>
        <dbReference type="ARBA" id="ARBA00023163"/>
    </source>
</evidence>
<dbReference type="InterPro" id="IPR050109">
    <property type="entry name" value="HTH-type_TetR-like_transc_reg"/>
</dbReference>
<evidence type="ECO:0000256" key="2">
    <source>
        <dbReference type="ARBA" id="ARBA00023125"/>
    </source>
</evidence>
<keyword evidence="7" id="KW-1185">Reference proteome</keyword>
<gene>
    <name evidence="6" type="ORF">A6035_15665</name>
</gene>
<dbReference type="RefSeq" id="WP_108848733.1">
    <property type="nucleotide sequence ID" value="NZ_CP015449.1"/>
</dbReference>
<dbReference type="Pfam" id="PF00440">
    <property type="entry name" value="TetR_N"/>
    <property type="match status" value="1"/>
</dbReference>
<dbReference type="InterPro" id="IPR036271">
    <property type="entry name" value="Tet_transcr_reg_TetR-rel_C_sf"/>
</dbReference>
<protein>
    <recommendedName>
        <fullName evidence="5">HTH tetR-type domain-containing protein</fullName>
    </recommendedName>
</protein>
<keyword evidence="2 4" id="KW-0238">DNA-binding</keyword>
<dbReference type="OrthoDB" id="268339at2"/>